<evidence type="ECO:0000256" key="1">
    <source>
        <dbReference type="ARBA" id="ARBA00006745"/>
    </source>
</evidence>
<feature type="domain" description="Amidohydrolase-related" evidence="5">
    <location>
        <begin position="67"/>
        <end position="433"/>
    </location>
</feature>
<comment type="similarity">
    <text evidence="1">Belongs to the metallo-dependent hydrolases superfamily. ATZ/TRZ family.</text>
</comment>
<proteinExistence type="inferred from homology"/>
<evidence type="ECO:0000256" key="2">
    <source>
        <dbReference type="ARBA" id="ARBA00022723"/>
    </source>
</evidence>
<dbReference type="NCBIfam" id="NF006055">
    <property type="entry name" value="PRK08203.1"/>
    <property type="match status" value="1"/>
</dbReference>
<evidence type="ECO:0000256" key="4">
    <source>
        <dbReference type="ARBA" id="ARBA00022833"/>
    </source>
</evidence>
<dbReference type="GO" id="GO:0019239">
    <property type="term" value="F:deaminase activity"/>
    <property type="evidence" value="ECO:0007669"/>
    <property type="project" value="UniProtKB-ARBA"/>
</dbReference>
<comment type="caution">
    <text evidence="6">The sequence shown here is derived from an EMBL/GenBank/DDBJ whole genome shotgun (WGS) entry which is preliminary data.</text>
</comment>
<keyword evidence="2" id="KW-0479">Metal-binding</keyword>
<name>A0A9X1T6B6_9HYPH</name>
<dbReference type="PANTHER" id="PTHR43794:SF11">
    <property type="entry name" value="AMIDOHYDROLASE-RELATED DOMAIN-CONTAINING PROTEIN"/>
    <property type="match status" value="1"/>
</dbReference>
<dbReference type="Pfam" id="PF01979">
    <property type="entry name" value="Amidohydro_1"/>
    <property type="match status" value="1"/>
</dbReference>
<dbReference type="GO" id="GO:0102127">
    <property type="term" value="F:8-oxoguanine deaminase activity"/>
    <property type="evidence" value="ECO:0007669"/>
    <property type="project" value="UniProtKB-EC"/>
</dbReference>
<dbReference type="SUPFAM" id="SSF51338">
    <property type="entry name" value="Composite domain of metallo-dependent hydrolases"/>
    <property type="match status" value="1"/>
</dbReference>
<evidence type="ECO:0000313" key="7">
    <source>
        <dbReference type="Proteomes" id="UP001139035"/>
    </source>
</evidence>
<dbReference type="InterPro" id="IPR050287">
    <property type="entry name" value="MTA/SAH_deaminase"/>
</dbReference>
<sequence length="460" mass="49706">MAEQAHDAGEGAASRSRRLWLKEPLAILAEGAEGGIVVEAGRIAELVPAGASPKAPVDETFDAARHVVLPGLINTHHHFYQTLTRAHPAAIDKELFPWLQSLYPIWGRLDADSLRLAARLALTELLMSGCTTAADHHYLFPDGLDEAIDIEVEEARALGIRVTLTRGSMDLSQKDGGLPPDHVVQDADTILSDSERLIGRYHDRSYAAMVQIALAPCSPFSATKRLMRETAELAERHDCRLHTHLGETEDENRFCEETFGCRPLDYLEEVGWLGPRTWLAHGIHFTTDECRKLGRHKVGVCHCPASNAVLASGFCPVRELTEAGAPVGLGVDGSASNDGSTMIAELRSALMVQRLNYRSASAFTARDAMALATTGSAACLGRPELGRIAVGAQADLALFTLDELRFSGAHDPIAALVLCGAQGADRVMVAGRWRVESGVPLGIDLEALREAHGRAALRFR</sequence>
<dbReference type="FunFam" id="3.20.20.140:FF:000014">
    <property type="entry name" value="5-methylthioadenosine/S-adenosylhomocysteine deaminase"/>
    <property type="match status" value="1"/>
</dbReference>
<dbReference type="SUPFAM" id="SSF51556">
    <property type="entry name" value="Metallo-dependent hydrolases"/>
    <property type="match status" value="1"/>
</dbReference>
<dbReference type="InterPro" id="IPR032466">
    <property type="entry name" value="Metal_Hydrolase"/>
</dbReference>
<keyword evidence="3 6" id="KW-0378">Hydrolase</keyword>
<dbReference type="Proteomes" id="UP001139035">
    <property type="component" value="Unassembled WGS sequence"/>
</dbReference>
<keyword evidence="7" id="KW-1185">Reference proteome</keyword>
<dbReference type="InterPro" id="IPR006680">
    <property type="entry name" value="Amidohydro-rel"/>
</dbReference>
<dbReference type="InterPro" id="IPR011059">
    <property type="entry name" value="Metal-dep_hydrolase_composite"/>
</dbReference>
<protein>
    <submittedName>
        <fullName evidence="6">8-oxoguanine deaminase</fullName>
        <ecNumber evidence="6">3.5.4.32</ecNumber>
    </submittedName>
</protein>
<dbReference type="PANTHER" id="PTHR43794">
    <property type="entry name" value="AMINOHYDROLASE SSNA-RELATED"/>
    <property type="match status" value="1"/>
</dbReference>
<accession>A0A9X1T6B6</accession>
<dbReference type="Gene3D" id="3.20.20.140">
    <property type="entry name" value="Metal-dependent hydrolases"/>
    <property type="match status" value="1"/>
</dbReference>
<dbReference type="EMBL" id="JAJUWU010000015">
    <property type="protein sequence ID" value="MCE7029200.1"/>
    <property type="molecule type" value="Genomic_DNA"/>
</dbReference>
<evidence type="ECO:0000313" key="6">
    <source>
        <dbReference type="EMBL" id="MCE7029200.1"/>
    </source>
</evidence>
<evidence type="ECO:0000256" key="3">
    <source>
        <dbReference type="ARBA" id="ARBA00022801"/>
    </source>
</evidence>
<keyword evidence="4" id="KW-0862">Zinc</keyword>
<dbReference type="RefSeq" id="WP_233720200.1">
    <property type="nucleotide sequence ID" value="NZ_JAJUWU010000015.1"/>
</dbReference>
<evidence type="ECO:0000259" key="5">
    <source>
        <dbReference type="Pfam" id="PF01979"/>
    </source>
</evidence>
<dbReference type="GO" id="GO:0046872">
    <property type="term" value="F:metal ion binding"/>
    <property type="evidence" value="ECO:0007669"/>
    <property type="project" value="UniProtKB-KW"/>
</dbReference>
<dbReference type="AlphaFoldDB" id="A0A9X1T6B6"/>
<dbReference type="CDD" id="cd01298">
    <property type="entry name" value="ATZ_TRZ_like"/>
    <property type="match status" value="1"/>
</dbReference>
<reference evidence="6" key="1">
    <citation type="submission" date="2022-01" db="EMBL/GenBank/DDBJ databases">
        <title>Jiella avicenniae sp. nov., a novel endophytic bacterium isolated from bark of Avicennia marina.</title>
        <authorList>
            <person name="Tuo L."/>
        </authorList>
    </citation>
    <scope>NUCLEOTIDE SEQUENCE</scope>
    <source>
        <strain evidence="6">CBK1P-4</strain>
    </source>
</reference>
<dbReference type="Gene3D" id="2.30.40.10">
    <property type="entry name" value="Urease, subunit C, domain 1"/>
    <property type="match status" value="1"/>
</dbReference>
<organism evidence="6 7">
    <name type="scientific">Jiella avicenniae</name>
    <dbReference type="NCBI Taxonomy" id="2907202"/>
    <lineage>
        <taxon>Bacteria</taxon>
        <taxon>Pseudomonadati</taxon>
        <taxon>Pseudomonadota</taxon>
        <taxon>Alphaproteobacteria</taxon>
        <taxon>Hyphomicrobiales</taxon>
        <taxon>Aurantimonadaceae</taxon>
        <taxon>Jiella</taxon>
    </lineage>
</organism>
<gene>
    <name evidence="6" type="ORF">LZD57_14475</name>
</gene>
<dbReference type="EC" id="3.5.4.32" evidence="6"/>